<dbReference type="GO" id="GO:0000976">
    <property type="term" value="F:transcription cis-regulatory region binding"/>
    <property type="evidence" value="ECO:0007669"/>
    <property type="project" value="TreeGrafter"/>
</dbReference>
<dbReference type="PROSITE" id="PS50977">
    <property type="entry name" value="HTH_TETR_2"/>
    <property type="match status" value="1"/>
</dbReference>
<evidence type="ECO:0000256" key="1">
    <source>
        <dbReference type="ARBA" id="ARBA00023015"/>
    </source>
</evidence>
<dbReference type="EMBL" id="VDUX01000001">
    <property type="protein sequence ID" value="TXL63184.1"/>
    <property type="molecule type" value="Genomic_DNA"/>
</dbReference>
<reference evidence="6 7" key="1">
    <citation type="submission" date="2019-06" db="EMBL/GenBank/DDBJ databases">
        <title>Aeromicrobium sp. nov., isolated from a maize field.</title>
        <authorList>
            <person name="Lin S.-Y."/>
            <person name="Tsai C.-F."/>
            <person name="Young C.-C."/>
        </authorList>
    </citation>
    <scope>NUCLEOTIDE SEQUENCE [LARGE SCALE GENOMIC DNA]</scope>
    <source>
        <strain evidence="6 7">CC-CFT486</strain>
    </source>
</reference>
<name>A0A5C8NMU9_9ACTN</name>
<keyword evidence="7" id="KW-1185">Reference proteome</keyword>
<comment type="caution">
    <text evidence="6">The sequence shown here is derived from an EMBL/GenBank/DDBJ whole genome shotgun (WGS) entry which is preliminary data.</text>
</comment>
<dbReference type="GO" id="GO:0003700">
    <property type="term" value="F:DNA-binding transcription factor activity"/>
    <property type="evidence" value="ECO:0007669"/>
    <property type="project" value="TreeGrafter"/>
</dbReference>
<feature type="DNA-binding region" description="H-T-H motif" evidence="4">
    <location>
        <begin position="31"/>
        <end position="50"/>
    </location>
</feature>
<dbReference type="PANTHER" id="PTHR30055">
    <property type="entry name" value="HTH-TYPE TRANSCRIPTIONAL REGULATOR RUTR"/>
    <property type="match status" value="1"/>
</dbReference>
<proteinExistence type="predicted"/>
<evidence type="ECO:0000313" key="6">
    <source>
        <dbReference type="EMBL" id="TXL63184.1"/>
    </source>
</evidence>
<dbReference type="OrthoDB" id="8654052at2"/>
<dbReference type="PANTHER" id="PTHR30055:SF234">
    <property type="entry name" value="HTH-TYPE TRANSCRIPTIONAL REGULATOR BETI"/>
    <property type="match status" value="1"/>
</dbReference>
<evidence type="ECO:0000259" key="5">
    <source>
        <dbReference type="PROSITE" id="PS50977"/>
    </source>
</evidence>
<dbReference type="Proteomes" id="UP000321571">
    <property type="component" value="Unassembled WGS sequence"/>
</dbReference>
<dbReference type="InterPro" id="IPR001647">
    <property type="entry name" value="HTH_TetR"/>
</dbReference>
<evidence type="ECO:0000256" key="2">
    <source>
        <dbReference type="ARBA" id="ARBA00023125"/>
    </source>
</evidence>
<evidence type="ECO:0000256" key="3">
    <source>
        <dbReference type="ARBA" id="ARBA00023163"/>
    </source>
</evidence>
<dbReference type="AlphaFoldDB" id="A0A5C8NMU9"/>
<evidence type="ECO:0000256" key="4">
    <source>
        <dbReference type="PROSITE-ProRule" id="PRU00335"/>
    </source>
</evidence>
<keyword evidence="2 4" id="KW-0238">DNA-binding</keyword>
<dbReference type="InterPro" id="IPR009057">
    <property type="entry name" value="Homeodomain-like_sf"/>
</dbReference>
<keyword evidence="1" id="KW-0805">Transcription regulation</keyword>
<keyword evidence="3" id="KW-0804">Transcription</keyword>
<accession>A0A5C8NMU9</accession>
<dbReference type="RefSeq" id="WP_147683561.1">
    <property type="nucleotide sequence ID" value="NZ_VDUX01000001.1"/>
</dbReference>
<dbReference type="Pfam" id="PF00440">
    <property type="entry name" value="TetR_N"/>
    <property type="match status" value="1"/>
</dbReference>
<dbReference type="PRINTS" id="PR00455">
    <property type="entry name" value="HTHTETR"/>
</dbReference>
<evidence type="ECO:0000313" key="7">
    <source>
        <dbReference type="Proteomes" id="UP000321571"/>
    </source>
</evidence>
<dbReference type="Gene3D" id="1.10.10.60">
    <property type="entry name" value="Homeodomain-like"/>
    <property type="match status" value="1"/>
</dbReference>
<sequence>MPTTDRRAARTQEILAATRRLFDERGVRDAQIEDIARAVGINRAIIYRHFSGKEELFAMTLVGYLREVEQALGAAAASSVQPPQRLEAIVRAFLEYGERHPAFVDCAQTLLRRRGDELLEEVSQDVMVQLGSSMTSCMAHLIDVIEDGTKNGDFDVHDPVLLANIFYTQALGVLNLATLQMSVRERVPGHPGFDPVPFEEVKTYVVRTALAMAQGPARAT</sequence>
<gene>
    <name evidence="6" type="ORF">FHP06_02865</name>
</gene>
<protein>
    <submittedName>
        <fullName evidence="6">TetR/AcrR family transcriptional regulator</fullName>
    </submittedName>
</protein>
<dbReference type="SUPFAM" id="SSF46689">
    <property type="entry name" value="Homeodomain-like"/>
    <property type="match status" value="1"/>
</dbReference>
<dbReference type="Gene3D" id="1.10.357.10">
    <property type="entry name" value="Tetracycline Repressor, domain 2"/>
    <property type="match status" value="1"/>
</dbReference>
<dbReference type="InterPro" id="IPR050109">
    <property type="entry name" value="HTH-type_TetR-like_transc_reg"/>
</dbReference>
<dbReference type="InterPro" id="IPR036271">
    <property type="entry name" value="Tet_transcr_reg_TetR-rel_C_sf"/>
</dbReference>
<organism evidence="6 7">
    <name type="scientific">Aeromicrobium terrae</name>
    <dbReference type="NCBI Taxonomy" id="2498846"/>
    <lineage>
        <taxon>Bacteria</taxon>
        <taxon>Bacillati</taxon>
        <taxon>Actinomycetota</taxon>
        <taxon>Actinomycetes</taxon>
        <taxon>Propionibacteriales</taxon>
        <taxon>Nocardioidaceae</taxon>
        <taxon>Aeromicrobium</taxon>
    </lineage>
</organism>
<dbReference type="SUPFAM" id="SSF48498">
    <property type="entry name" value="Tetracyclin repressor-like, C-terminal domain"/>
    <property type="match status" value="1"/>
</dbReference>
<feature type="domain" description="HTH tetR-type" evidence="5">
    <location>
        <begin position="8"/>
        <end position="68"/>
    </location>
</feature>